<evidence type="ECO:0000256" key="2">
    <source>
        <dbReference type="ARBA" id="ARBA00009085"/>
    </source>
</evidence>
<evidence type="ECO:0000256" key="9">
    <source>
        <dbReference type="ARBA" id="ARBA00022801"/>
    </source>
</evidence>
<gene>
    <name evidence="16" type="primary">POLX_3266</name>
    <name evidence="16" type="ORF">CK203_105791</name>
</gene>
<dbReference type="InterPro" id="IPR009060">
    <property type="entry name" value="UBA-like_sf"/>
</dbReference>
<dbReference type="InterPro" id="IPR015940">
    <property type="entry name" value="UBA"/>
</dbReference>
<evidence type="ECO:0000256" key="7">
    <source>
        <dbReference type="ARBA" id="ARBA00022771"/>
    </source>
</evidence>
<evidence type="ECO:0000256" key="6">
    <source>
        <dbReference type="ARBA" id="ARBA00022737"/>
    </source>
</evidence>
<dbReference type="CDD" id="cd09272">
    <property type="entry name" value="RNase_HI_RT_Ty1"/>
    <property type="match status" value="1"/>
</dbReference>
<keyword evidence="5" id="KW-0479">Metal-binding</keyword>
<dbReference type="SUPFAM" id="SSF46934">
    <property type="entry name" value="UBA-like"/>
    <property type="match status" value="1"/>
</dbReference>
<dbReference type="InterPro" id="IPR057670">
    <property type="entry name" value="SH3_retrovirus"/>
</dbReference>
<dbReference type="PANTHER" id="PTHR42648:SF28">
    <property type="entry name" value="TRANSPOSON-ENCODED PROTEIN WITH RIBONUCLEASE H-LIKE AND RETROVIRUS ZINC FINGER-LIKE DOMAINS"/>
    <property type="match status" value="1"/>
</dbReference>
<evidence type="ECO:0000256" key="11">
    <source>
        <dbReference type="ARBA" id="ARBA00022833"/>
    </source>
</evidence>
<dbReference type="InterPro" id="IPR043502">
    <property type="entry name" value="DNA/RNA_pol_sf"/>
</dbReference>
<evidence type="ECO:0000313" key="16">
    <source>
        <dbReference type="EMBL" id="RVW31473.1"/>
    </source>
</evidence>
<dbReference type="GO" id="GO:0003676">
    <property type="term" value="F:nucleic acid binding"/>
    <property type="evidence" value="ECO:0007669"/>
    <property type="project" value="InterPro"/>
</dbReference>
<dbReference type="Gene3D" id="1.10.8.10">
    <property type="entry name" value="DNA helicase RuvA subunit, C-terminal domain"/>
    <property type="match status" value="1"/>
</dbReference>
<dbReference type="GO" id="GO:0006508">
    <property type="term" value="P:proteolysis"/>
    <property type="evidence" value="ECO:0007669"/>
    <property type="project" value="UniProtKB-KW"/>
</dbReference>
<dbReference type="SUPFAM" id="SSF56672">
    <property type="entry name" value="DNA/RNA polymerases"/>
    <property type="match status" value="1"/>
</dbReference>
<dbReference type="PANTHER" id="PTHR42648">
    <property type="entry name" value="TRANSPOSASE, PUTATIVE-RELATED"/>
    <property type="match status" value="1"/>
</dbReference>
<dbReference type="EMBL" id="QGNW01001753">
    <property type="protein sequence ID" value="RVW31473.1"/>
    <property type="molecule type" value="Genomic_DNA"/>
</dbReference>
<keyword evidence="8" id="KW-0833">Ubl conjugation pathway</keyword>
<keyword evidence="4" id="KW-0645">Protease</keyword>
<evidence type="ECO:0000256" key="3">
    <source>
        <dbReference type="ARBA" id="ARBA00012759"/>
    </source>
</evidence>
<sequence length="1486" mass="167851">MVCPDAHTPCIPDLLMAKDFKALVLYVFELSIALPWIPKNSPQSWIALICSWTRVFAYGSSSLELGNLGWQGVVDEGKVESEKLLANEEIVAQLVSMGFNHLHCQKAAINTSNAGVEEAMNWLLSHMDDPGYGIFLTGDWQGGDIENVSDNDNYNDHSNIQENSSHDELCDQGVLNSAYVVLQYKDQTMLGWIVSFLSPSIVYTIYGLETSRLAWQGLNSSFAVPSTSQISLIKRKFQSFQQGSMSCQSFLDEVKSLSDELSAVGKPIEDFDLILSVLNGLNSFFHSFVTTYMLLPLPHLPSSSSPPVSHDSRSQSPCQICKRENHQALDCYNRMNYAFQERHPPTELAAMVAEANTTYLNHHQWYVDSGANIHVTFDTANLTISQPYEGTDTVGDLKTGDTLMTGPSNRGLYPINLQQLSSSKFHAFSMVVGVKASTATWHCRLGHPSSSTLHNVLHNYSLPISDFFNKESICVSFQLGKSKQSPFSTSSRESTAPLELIHFDGFHCYDPSSRCVYISRNVIFDESVFPARVQSPLMDSSTNIPSTETVRFHFGLQMGQIDLAKVMQPANFSNIKCDIPEVKCDNYKHDNVKALMKAIDEQFVTLDKALASTLIMKFSSLRLTNVSGVQEHIMQMRDIAAQLKTLEAKKKGKGKISPQGGIKKVNRCFFCKKKGHMKKGCTKFQKWLEKKGYAKLKEAMPSEQCIYSGNKMRSHVEAVGTCNLVLNSSTLWHQRLGHISIQRIKRLVNDGVLSTLDFIDFHTCVDCIKGKQTNKSKKGAKRSTGILEIIHSDICCPDMDAYGPKYFISFINDYSRYMYIYLLHNKNEPLGAFKVFKAEVEKQCGKQIKIVRTNRGGEYYGRYTEDGQAPGPFAKFLQEHGIVAQYTMPGSLYQNGVAERRNRTLMDMVRSMRSNSKLPESLWIEALKTIVYILNRVPTKVVPKTPFELWKGWKPSLRHICVWGCPSEVRVYNPQEKKLNPRTISAYFIGYAERSKGYRFYCPSHSTRIVESRNAKGLFGDRQPIIEAPQIANDNPVDQVVQDSPEIVEQPIEQRDPQENVDSILRRSTRVRKPAILSDYVVYLQELDYDIGAENDPEMFSQAISCKESNLWYDAMKDEMNSMASNGVWNLVELPDGAKAIGCKWAFKTKKDSLGNIERYKAKLVAKGFTQNEGIDYNETFSPVSKKDSLRVIMTLVAHFDLELQQMDVKTAFLNGNLEEEVYMKQPEGFSSSGGEHLVCKLKKPIYGLKQTSHQWYLKFHDVIYSFSFVENIMDQCIYQKVSGSKICFLVLYMATNGKGLLHEVCTRPDIAFAVGMLGRYQSNPGMDHWKAAKKVMRYLQGTKDYMLMICLYASRWSCFLEKCKQTLIATSTMEAEFVSCFEATSHGVWLKSFIYGLRVVDSISRPLKIYCDNSTAVFMAKNNKSSSRNKHIDIKYLALRECVKEKTVVIEHVSTELMIADPLTKGMPPLKFKDHVDRLGLGSFV</sequence>
<dbReference type="SUPFAM" id="SSF53098">
    <property type="entry name" value="Ribonuclease H-like"/>
    <property type="match status" value="1"/>
</dbReference>
<keyword evidence="7 12" id="KW-0863">Zinc-finger</keyword>
<dbReference type="Pfam" id="PF13976">
    <property type="entry name" value="gag_pre-integrs"/>
    <property type="match status" value="2"/>
</dbReference>
<feature type="domain" description="Integrase catalytic" evidence="15">
    <location>
        <begin position="781"/>
        <end position="954"/>
    </location>
</feature>
<dbReference type="EC" id="3.4.19.12" evidence="3"/>
<dbReference type="PROSITE" id="PS50158">
    <property type="entry name" value="ZF_CCHC"/>
    <property type="match status" value="1"/>
</dbReference>
<evidence type="ECO:0000313" key="17">
    <source>
        <dbReference type="Proteomes" id="UP000288805"/>
    </source>
</evidence>
<dbReference type="Proteomes" id="UP000288805">
    <property type="component" value="Unassembled WGS sequence"/>
</dbReference>
<organism evidence="16 17">
    <name type="scientific">Vitis vinifera</name>
    <name type="common">Grape</name>
    <dbReference type="NCBI Taxonomy" id="29760"/>
    <lineage>
        <taxon>Eukaryota</taxon>
        <taxon>Viridiplantae</taxon>
        <taxon>Streptophyta</taxon>
        <taxon>Embryophyta</taxon>
        <taxon>Tracheophyta</taxon>
        <taxon>Spermatophyta</taxon>
        <taxon>Magnoliopsida</taxon>
        <taxon>eudicotyledons</taxon>
        <taxon>Gunneridae</taxon>
        <taxon>Pentapetalae</taxon>
        <taxon>rosids</taxon>
        <taxon>Vitales</taxon>
        <taxon>Vitaceae</taxon>
        <taxon>Viteae</taxon>
        <taxon>Vitis</taxon>
    </lineage>
</organism>
<dbReference type="Pfam" id="PF07727">
    <property type="entry name" value="RVT_2"/>
    <property type="match status" value="1"/>
</dbReference>
<feature type="domain" description="CCHC-type" evidence="14">
    <location>
        <begin position="667"/>
        <end position="683"/>
    </location>
</feature>
<dbReference type="FunFam" id="1.10.8.10:FF:000103">
    <property type="entry name" value="Ubiquitin carboxyl-terminal hydrolase"/>
    <property type="match status" value="1"/>
</dbReference>
<comment type="caution">
    <text evidence="16">The sequence shown here is derived from an EMBL/GenBank/DDBJ whole genome shotgun (WGS) entry which is preliminary data.</text>
</comment>
<keyword evidence="11" id="KW-0862">Zinc</keyword>
<feature type="domain" description="UBA" evidence="13">
    <location>
        <begin position="85"/>
        <end position="126"/>
    </location>
</feature>
<dbReference type="SMART" id="SM00343">
    <property type="entry name" value="ZnF_C2HC"/>
    <property type="match status" value="2"/>
</dbReference>
<evidence type="ECO:0000256" key="1">
    <source>
        <dbReference type="ARBA" id="ARBA00000707"/>
    </source>
</evidence>
<dbReference type="Pfam" id="PF14223">
    <property type="entry name" value="Retrotran_gag_2"/>
    <property type="match status" value="1"/>
</dbReference>
<dbReference type="InterPro" id="IPR001584">
    <property type="entry name" value="Integrase_cat-core"/>
</dbReference>
<dbReference type="PROSITE" id="PS50030">
    <property type="entry name" value="UBA"/>
    <property type="match status" value="1"/>
</dbReference>
<proteinExistence type="inferred from homology"/>
<comment type="similarity">
    <text evidence="2">Belongs to the peptidase C19 family.</text>
</comment>
<evidence type="ECO:0000256" key="8">
    <source>
        <dbReference type="ARBA" id="ARBA00022786"/>
    </source>
</evidence>
<comment type="catalytic activity">
    <reaction evidence="1">
        <text>Thiol-dependent hydrolysis of ester, thioester, amide, peptide and isopeptide bonds formed by the C-terminal Gly of ubiquitin (a 76-residue protein attached to proteins as an intracellular targeting signal).</text>
        <dbReference type="EC" id="3.4.19.12"/>
    </reaction>
</comment>
<keyword evidence="10" id="KW-0788">Thiol protease</keyword>
<dbReference type="CDD" id="cd14295">
    <property type="entry name" value="UBA1_atUBP14"/>
    <property type="match status" value="1"/>
</dbReference>
<dbReference type="InterPro" id="IPR039537">
    <property type="entry name" value="Retrotran_Ty1/copia-like"/>
</dbReference>
<dbReference type="GO" id="GO:0004843">
    <property type="term" value="F:cysteine-type deubiquitinase activity"/>
    <property type="evidence" value="ECO:0007669"/>
    <property type="project" value="UniProtKB-EC"/>
</dbReference>
<evidence type="ECO:0000256" key="5">
    <source>
        <dbReference type="ARBA" id="ARBA00022723"/>
    </source>
</evidence>
<dbReference type="InterPro" id="IPR013103">
    <property type="entry name" value="RVT_2"/>
</dbReference>
<dbReference type="InterPro" id="IPR001878">
    <property type="entry name" value="Znf_CCHC"/>
</dbReference>
<dbReference type="Pfam" id="PF25597">
    <property type="entry name" value="SH3_retrovirus"/>
    <property type="match status" value="2"/>
</dbReference>
<keyword evidence="9" id="KW-0378">Hydrolase</keyword>
<evidence type="ECO:0000259" key="15">
    <source>
        <dbReference type="PROSITE" id="PS50994"/>
    </source>
</evidence>
<dbReference type="PROSITE" id="PS50994">
    <property type="entry name" value="INTEGRASE"/>
    <property type="match status" value="1"/>
</dbReference>
<accession>A0A438D7P1</accession>
<dbReference type="GO" id="GO:0015074">
    <property type="term" value="P:DNA integration"/>
    <property type="evidence" value="ECO:0007669"/>
    <property type="project" value="InterPro"/>
</dbReference>
<dbReference type="InterPro" id="IPR036397">
    <property type="entry name" value="RNaseH_sf"/>
</dbReference>
<keyword evidence="6" id="KW-0677">Repeat</keyword>
<dbReference type="InterPro" id="IPR012337">
    <property type="entry name" value="RNaseH-like_sf"/>
</dbReference>
<evidence type="ECO:0000259" key="14">
    <source>
        <dbReference type="PROSITE" id="PS50158"/>
    </source>
</evidence>
<dbReference type="InterPro" id="IPR025724">
    <property type="entry name" value="GAG-pre-integrase_dom"/>
</dbReference>
<evidence type="ECO:0000256" key="10">
    <source>
        <dbReference type="ARBA" id="ARBA00022807"/>
    </source>
</evidence>
<dbReference type="GO" id="GO:0008270">
    <property type="term" value="F:zinc ion binding"/>
    <property type="evidence" value="ECO:0007669"/>
    <property type="project" value="UniProtKB-KW"/>
</dbReference>
<protein>
    <recommendedName>
        <fullName evidence="3">ubiquitinyl hydrolase 1</fullName>
        <ecNumber evidence="3">3.4.19.12</ecNumber>
    </recommendedName>
</protein>
<evidence type="ECO:0000256" key="4">
    <source>
        <dbReference type="ARBA" id="ARBA00022670"/>
    </source>
</evidence>
<evidence type="ECO:0000259" key="13">
    <source>
        <dbReference type="PROSITE" id="PS50030"/>
    </source>
</evidence>
<evidence type="ECO:0000256" key="12">
    <source>
        <dbReference type="PROSITE-ProRule" id="PRU00047"/>
    </source>
</evidence>
<reference evidence="16 17" key="1">
    <citation type="journal article" date="2018" name="PLoS Genet.">
        <title>Population sequencing reveals clonal diversity and ancestral inbreeding in the grapevine cultivar Chardonnay.</title>
        <authorList>
            <person name="Roach M.J."/>
            <person name="Johnson D.L."/>
            <person name="Bohlmann J."/>
            <person name="van Vuuren H.J."/>
            <person name="Jones S.J."/>
            <person name="Pretorius I.S."/>
            <person name="Schmidt S.A."/>
            <person name="Borneman A.R."/>
        </authorList>
    </citation>
    <scope>NUCLEOTIDE SEQUENCE [LARGE SCALE GENOMIC DNA]</scope>
    <source>
        <strain evidence="17">cv. Chardonnay</strain>
        <tissue evidence="16">Leaf</tissue>
    </source>
</reference>
<dbReference type="SMART" id="SM00165">
    <property type="entry name" value="UBA"/>
    <property type="match status" value="1"/>
</dbReference>
<dbReference type="Pfam" id="PF22562">
    <property type="entry name" value="UBA_7"/>
    <property type="match status" value="1"/>
</dbReference>
<name>A0A438D7P1_VITVI</name>
<dbReference type="Gene3D" id="3.30.420.10">
    <property type="entry name" value="Ribonuclease H-like superfamily/Ribonuclease H"/>
    <property type="match status" value="1"/>
</dbReference>